<dbReference type="SUPFAM" id="SSF56042">
    <property type="entry name" value="PurM C-terminal domain-like"/>
    <property type="match status" value="1"/>
</dbReference>
<dbReference type="Gene3D" id="3.90.650.10">
    <property type="entry name" value="PurM-like C-terminal domain"/>
    <property type="match status" value="1"/>
</dbReference>
<organism evidence="2 3">
    <name type="scientific">Claviceps arundinis</name>
    <dbReference type="NCBI Taxonomy" id="1623583"/>
    <lineage>
        <taxon>Eukaryota</taxon>
        <taxon>Fungi</taxon>
        <taxon>Dikarya</taxon>
        <taxon>Ascomycota</taxon>
        <taxon>Pezizomycotina</taxon>
        <taxon>Sordariomycetes</taxon>
        <taxon>Hypocreomycetidae</taxon>
        <taxon>Hypocreales</taxon>
        <taxon>Clavicipitaceae</taxon>
        <taxon>Claviceps</taxon>
    </lineage>
</organism>
<dbReference type="EMBL" id="SRPS01000594">
    <property type="protein sequence ID" value="KAG5955946.1"/>
    <property type="molecule type" value="Genomic_DNA"/>
</dbReference>
<reference evidence="2" key="1">
    <citation type="journal article" date="2020" name="bioRxiv">
        <title>Whole genome comparisons of ergot fungi reveals the divergence and evolution of species within the genus Claviceps are the result of varying mechanisms driving genome evolution and host range expansion.</title>
        <authorList>
            <person name="Wyka S.A."/>
            <person name="Mondo S.J."/>
            <person name="Liu M."/>
            <person name="Dettman J."/>
            <person name="Nalam V."/>
            <person name="Broders K.D."/>
        </authorList>
    </citation>
    <scope>NUCLEOTIDE SEQUENCE</scope>
    <source>
        <strain evidence="2">CCC 1102</strain>
    </source>
</reference>
<accession>A0A9P7SLP0</accession>
<name>A0A9P7SLP0_9HYPO</name>
<dbReference type="InterPro" id="IPR036676">
    <property type="entry name" value="PurM-like_C_sf"/>
</dbReference>
<comment type="caution">
    <text evidence="2">The sequence shown here is derived from an EMBL/GenBank/DDBJ whole genome shotgun (WGS) entry which is preliminary data.</text>
</comment>
<proteinExistence type="predicted"/>
<dbReference type="OrthoDB" id="2018833at2759"/>
<protein>
    <submittedName>
        <fullName evidence="2">Uncharacterized protein</fullName>
    </submittedName>
</protein>
<dbReference type="Proteomes" id="UP000784919">
    <property type="component" value="Unassembled WGS sequence"/>
</dbReference>
<evidence type="ECO:0000313" key="3">
    <source>
        <dbReference type="Proteomes" id="UP000784919"/>
    </source>
</evidence>
<feature type="compositionally biased region" description="Polar residues" evidence="1">
    <location>
        <begin position="1"/>
        <end position="16"/>
    </location>
</feature>
<evidence type="ECO:0000313" key="2">
    <source>
        <dbReference type="EMBL" id="KAG5955946.1"/>
    </source>
</evidence>
<gene>
    <name evidence="2" type="ORF">E4U56_006833</name>
</gene>
<evidence type="ECO:0000256" key="1">
    <source>
        <dbReference type="SAM" id="MobiDB-lite"/>
    </source>
</evidence>
<dbReference type="AlphaFoldDB" id="A0A9P7SLP0"/>
<feature type="region of interest" description="Disordered" evidence="1">
    <location>
        <begin position="1"/>
        <end position="48"/>
    </location>
</feature>
<sequence length="183" mass="19732">MATPETSAFGGTNSKPTGLAAKKKLKPHDIDDSTKMPRTPHTTRRHARRVPSLDQFPKYCDCYRDEQARMNGLLSRTTPATRESGPLTKKTKQLAKEAPVLPWDNSQTVGESLLTPTCIFVKSLLPVVSQIKGLAHITAGEGLEEAREVVFAVKLTRRQGSDAVGELLVDNGGDGGALAVAQL</sequence>